<dbReference type="EMBL" id="QKRW01000007">
    <property type="protein sequence ID" value="RAL66192.1"/>
    <property type="molecule type" value="Genomic_DNA"/>
</dbReference>
<evidence type="ECO:0000313" key="2">
    <source>
        <dbReference type="EMBL" id="RAL66192.1"/>
    </source>
</evidence>
<dbReference type="Proteomes" id="UP000249056">
    <property type="component" value="Unassembled WGS sequence"/>
</dbReference>
<feature type="compositionally biased region" description="Basic and acidic residues" evidence="1">
    <location>
        <begin position="133"/>
        <end position="156"/>
    </location>
</feature>
<sequence>MEEPGLAIGKWGLLDTVFAYAGIEVLRPGDGSSFAERLEGVYKANDVSVGGEGEAPSGEDIKRTEEGGVGRVGGNKESKGFLDLKTKLMFEEMNNFGTYNLLRDAGRLVTGGWWIGPKMEGKIRILKRIGDERDWREEQEEEKEKVRLRESEKQGEEGLATGPE</sequence>
<organism evidence="2 3">
    <name type="scientific">Monilinia fructigena</name>
    <dbReference type="NCBI Taxonomy" id="38457"/>
    <lineage>
        <taxon>Eukaryota</taxon>
        <taxon>Fungi</taxon>
        <taxon>Dikarya</taxon>
        <taxon>Ascomycota</taxon>
        <taxon>Pezizomycotina</taxon>
        <taxon>Leotiomycetes</taxon>
        <taxon>Helotiales</taxon>
        <taxon>Sclerotiniaceae</taxon>
        <taxon>Monilinia</taxon>
    </lineage>
</organism>
<feature type="region of interest" description="Disordered" evidence="1">
    <location>
        <begin position="133"/>
        <end position="164"/>
    </location>
</feature>
<dbReference type="OrthoDB" id="19039at2759"/>
<protein>
    <submittedName>
        <fullName evidence="2">Uncharacterized protein</fullName>
    </submittedName>
</protein>
<gene>
    <name evidence="2" type="ORF">DID88_005864</name>
</gene>
<feature type="region of interest" description="Disordered" evidence="1">
    <location>
        <begin position="48"/>
        <end position="75"/>
    </location>
</feature>
<proteinExistence type="predicted"/>
<feature type="compositionally biased region" description="Basic and acidic residues" evidence="1">
    <location>
        <begin position="59"/>
        <end position="75"/>
    </location>
</feature>
<reference evidence="2 3" key="1">
    <citation type="submission" date="2018-06" db="EMBL/GenBank/DDBJ databases">
        <title>Genome Sequence of the Brown Rot Fungal Pathogen Monilinia fructigena.</title>
        <authorList>
            <person name="Landi L."/>
            <person name="De Miccolis Angelini R.M."/>
            <person name="Pollastro S."/>
            <person name="Abate D."/>
            <person name="Faretra F."/>
            <person name="Romanazzi G."/>
        </authorList>
    </citation>
    <scope>NUCLEOTIDE SEQUENCE [LARGE SCALE GENOMIC DNA]</scope>
    <source>
        <strain evidence="2 3">Mfrg269</strain>
    </source>
</reference>
<accession>A0A395J112</accession>
<dbReference type="AlphaFoldDB" id="A0A395J112"/>
<evidence type="ECO:0000256" key="1">
    <source>
        <dbReference type="SAM" id="MobiDB-lite"/>
    </source>
</evidence>
<comment type="caution">
    <text evidence="2">The sequence shown here is derived from an EMBL/GenBank/DDBJ whole genome shotgun (WGS) entry which is preliminary data.</text>
</comment>
<name>A0A395J112_9HELO</name>
<evidence type="ECO:0000313" key="3">
    <source>
        <dbReference type="Proteomes" id="UP000249056"/>
    </source>
</evidence>
<keyword evidence="3" id="KW-1185">Reference proteome</keyword>